<comment type="caution">
    <text evidence="1">The sequence shown here is derived from an EMBL/GenBank/DDBJ whole genome shotgun (WGS) entry which is preliminary data.</text>
</comment>
<proteinExistence type="predicted"/>
<reference evidence="1 2" key="1">
    <citation type="journal article" date="2017" name="Curr. Biol.">
        <title>Genome architecture and evolution of a unichromosomal asexual nematode.</title>
        <authorList>
            <person name="Fradin H."/>
            <person name="Zegar C."/>
            <person name="Gutwein M."/>
            <person name="Lucas J."/>
            <person name="Kovtun M."/>
            <person name="Corcoran D."/>
            <person name="Baugh L.R."/>
            <person name="Kiontke K."/>
            <person name="Gunsalus K."/>
            <person name="Fitch D.H."/>
            <person name="Piano F."/>
        </authorList>
    </citation>
    <scope>NUCLEOTIDE SEQUENCE [LARGE SCALE GENOMIC DNA]</scope>
    <source>
        <strain evidence="1">PF1309</strain>
    </source>
</reference>
<dbReference type="AlphaFoldDB" id="A0A2A2K6N5"/>
<sequence length="312" mass="34428">MAGKLQQPRHQVAELGQAGIGGVEPGFGEALFGHAIRKAAPDGAGQPLRHVLAEPQHAADFAHGAARAIMDDGRRDRRAFAGVAAIDILHHLLAPLVLEIHVDVGGLAAFFGHEARKQQVVFQRIDRGHAQQVADDRIGRRPAPLTQDRRGAAAREPHHVMHRQKIIGIMLAPNEIELFVQQGEDTVGNAIPVTVERILPDEMFQPGLRVPSRRHRLVRIFVSQLIEREADASQQAKAFVDRLRRVAEQPTHLGFVLQMTLAIGGEATSGRIDRHAFADAGDDVVQGPVVTMRIERVRRRQQRHADRLGQDF</sequence>
<protein>
    <submittedName>
        <fullName evidence="1">Uncharacterized protein</fullName>
    </submittedName>
</protein>
<evidence type="ECO:0000313" key="1">
    <source>
        <dbReference type="EMBL" id="PAV69561.1"/>
    </source>
</evidence>
<dbReference type="EMBL" id="LIAE01009486">
    <property type="protein sequence ID" value="PAV69561.1"/>
    <property type="molecule type" value="Genomic_DNA"/>
</dbReference>
<gene>
    <name evidence="1" type="ORF">WR25_22101</name>
</gene>
<organism evidence="1 2">
    <name type="scientific">Diploscapter pachys</name>
    <dbReference type="NCBI Taxonomy" id="2018661"/>
    <lineage>
        <taxon>Eukaryota</taxon>
        <taxon>Metazoa</taxon>
        <taxon>Ecdysozoa</taxon>
        <taxon>Nematoda</taxon>
        <taxon>Chromadorea</taxon>
        <taxon>Rhabditida</taxon>
        <taxon>Rhabditina</taxon>
        <taxon>Rhabditomorpha</taxon>
        <taxon>Rhabditoidea</taxon>
        <taxon>Rhabditidae</taxon>
        <taxon>Diploscapter</taxon>
    </lineage>
</organism>
<keyword evidence="2" id="KW-1185">Reference proteome</keyword>
<name>A0A2A2K6N5_9BILA</name>
<accession>A0A2A2K6N5</accession>
<evidence type="ECO:0000313" key="2">
    <source>
        <dbReference type="Proteomes" id="UP000218231"/>
    </source>
</evidence>
<dbReference type="Proteomes" id="UP000218231">
    <property type="component" value="Unassembled WGS sequence"/>
</dbReference>